<evidence type="ECO:0000259" key="1">
    <source>
        <dbReference type="PROSITE" id="PS50010"/>
    </source>
</evidence>
<dbReference type="GO" id="GO:0030010">
    <property type="term" value="P:establishment of cell polarity"/>
    <property type="evidence" value="ECO:0007669"/>
    <property type="project" value="TreeGrafter"/>
</dbReference>
<dbReference type="GO" id="GO:0031106">
    <property type="term" value="P:septin ring organization"/>
    <property type="evidence" value="ECO:0007669"/>
    <property type="project" value="TreeGrafter"/>
</dbReference>
<dbReference type="Proteomes" id="UP000235371">
    <property type="component" value="Unassembled WGS sequence"/>
</dbReference>
<organism evidence="2 3">
    <name type="scientific">Hyaloscypha bicolor E</name>
    <dbReference type="NCBI Taxonomy" id="1095630"/>
    <lineage>
        <taxon>Eukaryota</taxon>
        <taxon>Fungi</taxon>
        <taxon>Dikarya</taxon>
        <taxon>Ascomycota</taxon>
        <taxon>Pezizomycotina</taxon>
        <taxon>Leotiomycetes</taxon>
        <taxon>Helotiales</taxon>
        <taxon>Hyaloscyphaceae</taxon>
        <taxon>Hyaloscypha</taxon>
        <taxon>Hyaloscypha bicolor</taxon>
    </lineage>
</organism>
<dbReference type="GeneID" id="36584020"/>
<gene>
    <name evidence="2" type="ORF">K444DRAFT_543121</name>
</gene>
<sequence length="708" mass="79297">MDLLTIDTSILGLLKATALVARYLAPYVSAARDTPKIVSQVHSEVVYTRTILIAIESLTNDLASIPARRAALITIDQLIAVFTDGVLLLSELEATLPSLPSAETTSPRLPLQSRLQWARKESVFVAFFTRLQGFKASISLMLNILQRQVFFIEGQSHFDNPANFNSDSDLRAAEHQQELSQNVAALLESNHCLTRRLMNLEDAFEVRSLISKRQSRSFNTYHGISEGNSIGEEPNIKSTDSTIARTNNTSQLSTPPDRKEVSDFDFENDLGASRVYRRAQRDTMDFSFRSSIAHTNAWSIFSGLSLSDISIISAIALPLYPEEIENAQHYGLAGPQIVLDTTPTSHSPRVRSLYQGCVEVELRLTKIPGFPEIFAKVPGLGNLDYLTELWYIDSQKLPKVATYKFIEACIHDLGFQPDECFSIGDLMGSNSTGFVNVVRVVTRLLDILTNSGEIEPVDLATIHPEREGLLTNPLTPRDAILEGFLVDDRSYLSSLEGLLELKTKIESEDALRNDILHPILASLDPIVDGQRRFLLRMEMTARKPSDQQMWAVHFDDWSRMSPLYANFITGEKEAREHIRAVLSERQGMEDNYLHSILRDSLRLLFLPSQRLPKYSGFLQELHRQGGLSRSQMFDVSAGIEALQNALRDINAAMKCQELREAQAYLVARVKDWKGYNVKEFGDLLQFGFVSVVTGTYGTAETVCAKPSK</sequence>
<dbReference type="PANTHER" id="PTHR47339:SF1">
    <property type="entry name" value="CELL DIVISION CONTROL PROTEIN 24"/>
    <property type="match status" value="1"/>
</dbReference>
<proteinExistence type="predicted"/>
<dbReference type="Pfam" id="PF06395">
    <property type="entry name" value="CDC24"/>
    <property type="match status" value="1"/>
</dbReference>
<dbReference type="InterPro" id="IPR035899">
    <property type="entry name" value="DBL_dom_sf"/>
</dbReference>
<dbReference type="PROSITE" id="PS50010">
    <property type="entry name" value="DH_2"/>
    <property type="match status" value="1"/>
</dbReference>
<name>A0A2J6SP84_9HELO</name>
<protein>
    <submittedName>
        <fullName evidence="2">Dbl homology domain-containing protein</fullName>
    </submittedName>
</protein>
<dbReference type="GO" id="GO:0005634">
    <property type="term" value="C:nucleus"/>
    <property type="evidence" value="ECO:0007669"/>
    <property type="project" value="TreeGrafter"/>
</dbReference>
<dbReference type="Pfam" id="PF00621">
    <property type="entry name" value="RhoGEF"/>
    <property type="match status" value="1"/>
</dbReference>
<dbReference type="InParanoid" id="A0A2J6SP84"/>
<feature type="domain" description="DH" evidence="1">
    <location>
        <begin position="476"/>
        <end position="652"/>
    </location>
</feature>
<evidence type="ECO:0000313" key="2">
    <source>
        <dbReference type="EMBL" id="PMD52595.1"/>
    </source>
</evidence>
<dbReference type="RefSeq" id="XP_024729499.1">
    <property type="nucleotide sequence ID" value="XM_024875941.1"/>
</dbReference>
<accession>A0A2J6SP84</accession>
<dbReference type="Gene3D" id="1.20.900.10">
    <property type="entry name" value="Dbl homology (DH) domain"/>
    <property type="match status" value="1"/>
</dbReference>
<dbReference type="GO" id="GO:0043332">
    <property type="term" value="C:mating projection tip"/>
    <property type="evidence" value="ECO:0007669"/>
    <property type="project" value="TreeGrafter"/>
</dbReference>
<keyword evidence="3" id="KW-1185">Reference proteome</keyword>
<reference evidence="2 3" key="1">
    <citation type="submission" date="2016-04" db="EMBL/GenBank/DDBJ databases">
        <title>A degradative enzymes factory behind the ericoid mycorrhizal symbiosis.</title>
        <authorList>
            <consortium name="DOE Joint Genome Institute"/>
            <person name="Martino E."/>
            <person name="Morin E."/>
            <person name="Grelet G."/>
            <person name="Kuo A."/>
            <person name="Kohler A."/>
            <person name="Daghino S."/>
            <person name="Barry K."/>
            <person name="Choi C."/>
            <person name="Cichocki N."/>
            <person name="Clum A."/>
            <person name="Copeland A."/>
            <person name="Hainaut M."/>
            <person name="Haridas S."/>
            <person name="Labutti K."/>
            <person name="Lindquist E."/>
            <person name="Lipzen A."/>
            <person name="Khouja H.-R."/>
            <person name="Murat C."/>
            <person name="Ohm R."/>
            <person name="Olson A."/>
            <person name="Spatafora J."/>
            <person name="Veneault-Fourrey C."/>
            <person name="Henrissat B."/>
            <person name="Grigoriev I."/>
            <person name="Martin F."/>
            <person name="Perotto S."/>
        </authorList>
    </citation>
    <scope>NUCLEOTIDE SEQUENCE [LARGE SCALE GENOMIC DNA]</scope>
    <source>
        <strain evidence="2 3">E</strain>
    </source>
</reference>
<dbReference type="AlphaFoldDB" id="A0A2J6SP84"/>
<dbReference type="InterPro" id="IPR053026">
    <property type="entry name" value="CDC42_GEF"/>
</dbReference>
<dbReference type="SMART" id="SM00325">
    <property type="entry name" value="RhoGEF"/>
    <property type="match status" value="1"/>
</dbReference>
<dbReference type="GO" id="GO:0000935">
    <property type="term" value="C:division septum"/>
    <property type="evidence" value="ECO:0007669"/>
    <property type="project" value="TreeGrafter"/>
</dbReference>
<dbReference type="InterPro" id="IPR000219">
    <property type="entry name" value="DH_dom"/>
</dbReference>
<dbReference type="STRING" id="1095630.A0A2J6SP84"/>
<dbReference type="EMBL" id="KZ613899">
    <property type="protein sequence ID" value="PMD52595.1"/>
    <property type="molecule type" value="Genomic_DNA"/>
</dbReference>
<dbReference type="GO" id="GO:0005085">
    <property type="term" value="F:guanyl-nucleotide exchange factor activity"/>
    <property type="evidence" value="ECO:0007669"/>
    <property type="project" value="InterPro"/>
</dbReference>
<dbReference type="SUPFAM" id="SSF48065">
    <property type="entry name" value="DBL homology domain (DH-domain)"/>
    <property type="match status" value="1"/>
</dbReference>
<dbReference type="InterPro" id="IPR010481">
    <property type="entry name" value="Cdc24/Scd1_N"/>
</dbReference>
<dbReference type="OrthoDB" id="19923at2759"/>
<evidence type="ECO:0000313" key="3">
    <source>
        <dbReference type="Proteomes" id="UP000235371"/>
    </source>
</evidence>
<dbReference type="GO" id="GO:0005737">
    <property type="term" value="C:cytoplasm"/>
    <property type="evidence" value="ECO:0007669"/>
    <property type="project" value="TreeGrafter"/>
</dbReference>
<dbReference type="PANTHER" id="PTHR47339">
    <property type="entry name" value="CELL DIVISION CONTROL PROTEIN 24"/>
    <property type="match status" value="1"/>
</dbReference>